<keyword evidence="2" id="KW-1185">Reference proteome</keyword>
<evidence type="ECO:0000313" key="2">
    <source>
        <dbReference type="Proteomes" id="UP000609323"/>
    </source>
</evidence>
<accession>A0ABQ1FTI2</accession>
<gene>
    <name evidence="1" type="ORF">GCM10010917_12550</name>
</gene>
<dbReference type="EMBL" id="BMHF01000003">
    <property type="protein sequence ID" value="GGA29085.1"/>
    <property type="molecule type" value="Genomic_DNA"/>
</dbReference>
<evidence type="ECO:0000313" key="1">
    <source>
        <dbReference type="EMBL" id="GGA29085.1"/>
    </source>
</evidence>
<sequence length="92" mass="10465">MDLSKEVKKAQKDHVQAFEKLIQSHKTVMYQVAKTILSQDADCGDAIQESILKAFDYPLCKHCLYNSQSKCSMEGNANFCFPRRSRLADDFG</sequence>
<organism evidence="1 2">
    <name type="scientific">Paenibacillus physcomitrellae</name>
    <dbReference type="NCBI Taxonomy" id="1619311"/>
    <lineage>
        <taxon>Bacteria</taxon>
        <taxon>Bacillati</taxon>
        <taxon>Bacillota</taxon>
        <taxon>Bacilli</taxon>
        <taxon>Bacillales</taxon>
        <taxon>Paenibacillaceae</taxon>
        <taxon>Paenibacillus</taxon>
    </lineage>
</organism>
<dbReference type="SUPFAM" id="SSF88946">
    <property type="entry name" value="Sigma2 domain of RNA polymerase sigma factors"/>
    <property type="match status" value="1"/>
</dbReference>
<comment type="caution">
    <text evidence="1">The sequence shown here is derived from an EMBL/GenBank/DDBJ whole genome shotgun (WGS) entry which is preliminary data.</text>
</comment>
<dbReference type="Gene3D" id="1.10.1740.10">
    <property type="match status" value="1"/>
</dbReference>
<proteinExistence type="predicted"/>
<protein>
    <recommendedName>
        <fullName evidence="3">RNA polymerase sigma-70 region 2 domain-containing protein</fullName>
    </recommendedName>
</protein>
<evidence type="ECO:0008006" key="3">
    <source>
        <dbReference type="Google" id="ProtNLM"/>
    </source>
</evidence>
<reference evidence="2" key="1">
    <citation type="journal article" date="2019" name="Int. J. Syst. Evol. Microbiol.">
        <title>The Global Catalogue of Microorganisms (GCM) 10K type strain sequencing project: providing services to taxonomists for standard genome sequencing and annotation.</title>
        <authorList>
            <consortium name="The Broad Institute Genomics Platform"/>
            <consortium name="The Broad Institute Genome Sequencing Center for Infectious Disease"/>
            <person name="Wu L."/>
            <person name="Ma J."/>
        </authorList>
    </citation>
    <scope>NUCLEOTIDE SEQUENCE [LARGE SCALE GENOMIC DNA]</scope>
    <source>
        <strain evidence="2">CGMCC 1.15044</strain>
    </source>
</reference>
<name>A0ABQ1FTI2_9BACL</name>
<dbReference type="InterPro" id="IPR013325">
    <property type="entry name" value="RNA_pol_sigma_r2"/>
</dbReference>
<dbReference type="Proteomes" id="UP000609323">
    <property type="component" value="Unassembled WGS sequence"/>
</dbReference>